<name>A0A9Q0JR98_9ROSI</name>
<dbReference type="AlphaFoldDB" id="A0A9Q0JR98"/>
<keyword evidence="2" id="KW-1185">Reference proteome</keyword>
<sequence length="99" mass="10756">EPQFLANYSLSLSLNTLSIHLRYPPSSSATNHHSFPNHPSSYPPPPPFLTSSSLCLAFAPATPSLASFCCCLPSRHPKSFQVLDKDSSSLHSKIVQGFN</sequence>
<accession>A0A9Q0JR98</accession>
<dbReference type="EMBL" id="JAKUCV010000116">
    <property type="protein sequence ID" value="KAJ4851173.1"/>
    <property type="molecule type" value="Genomic_DNA"/>
</dbReference>
<reference evidence="1" key="1">
    <citation type="submission" date="2022-02" db="EMBL/GenBank/DDBJ databases">
        <authorList>
            <person name="Henning P.M."/>
            <person name="McCubbin A.G."/>
            <person name="Shore J.S."/>
        </authorList>
    </citation>
    <scope>NUCLEOTIDE SEQUENCE</scope>
    <source>
        <strain evidence="1">F60SS</strain>
        <tissue evidence="1">Leaves</tissue>
    </source>
</reference>
<proteinExistence type="predicted"/>
<feature type="non-terminal residue" evidence="1">
    <location>
        <position position="1"/>
    </location>
</feature>
<protein>
    <submittedName>
        <fullName evidence="1">Uncharacterized protein</fullName>
    </submittedName>
</protein>
<reference evidence="1" key="2">
    <citation type="journal article" date="2023" name="Plants (Basel)">
        <title>Annotation of the Turnera subulata (Passifloraceae) Draft Genome Reveals the S-Locus Evolved after the Divergence of Turneroideae from Passifloroideae in a Stepwise Manner.</title>
        <authorList>
            <person name="Henning P.M."/>
            <person name="Roalson E.H."/>
            <person name="Mir W."/>
            <person name="McCubbin A.G."/>
            <person name="Shore J.S."/>
        </authorList>
    </citation>
    <scope>NUCLEOTIDE SEQUENCE</scope>
    <source>
        <strain evidence="1">F60SS</strain>
    </source>
</reference>
<comment type="caution">
    <text evidence="1">The sequence shown here is derived from an EMBL/GenBank/DDBJ whole genome shotgun (WGS) entry which is preliminary data.</text>
</comment>
<evidence type="ECO:0000313" key="2">
    <source>
        <dbReference type="Proteomes" id="UP001141552"/>
    </source>
</evidence>
<organism evidence="1 2">
    <name type="scientific">Turnera subulata</name>
    <dbReference type="NCBI Taxonomy" id="218843"/>
    <lineage>
        <taxon>Eukaryota</taxon>
        <taxon>Viridiplantae</taxon>
        <taxon>Streptophyta</taxon>
        <taxon>Embryophyta</taxon>
        <taxon>Tracheophyta</taxon>
        <taxon>Spermatophyta</taxon>
        <taxon>Magnoliopsida</taxon>
        <taxon>eudicotyledons</taxon>
        <taxon>Gunneridae</taxon>
        <taxon>Pentapetalae</taxon>
        <taxon>rosids</taxon>
        <taxon>fabids</taxon>
        <taxon>Malpighiales</taxon>
        <taxon>Passifloraceae</taxon>
        <taxon>Turnera</taxon>
    </lineage>
</organism>
<evidence type="ECO:0000313" key="1">
    <source>
        <dbReference type="EMBL" id="KAJ4851173.1"/>
    </source>
</evidence>
<dbReference type="Proteomes" id="UP001141552">
    <property type="component" value="Unassembled WGS sequence"/>
</dbReference>
<gene>
    <name evidence="1" type="ORF">Tsubulata_048840</name>
</gene>